<keyword evidence="7" id="KW-1185">Reference proteome</keyword>
<reference evidence="6" key="1">
    <citation type="submission" date="2024-05" db="EMBL/GenBank/DDBJ databases">
        <title>Whole genome shotgun sequence of Streptomyces hydrogenans NBRC 13475.</title>
        <authorList>
            <person name="Komaki H."/>
            <person name="Tamura T."/>
        </authorList>
    </citation>
    <scope>NUCLEOTIDE SEQUENCE</scope>
    <source>
        <strain evidence="6">NBRC 13475</strain>
    </source>
</reference>
<dbReference type="InterPro" id="IPR036388">
    <property type="entry name" value="WH-like_DNA-bd_sf"/>
</dbReference>
<dbReference type="InterPro" id="IPR036390">
    <property type="entry name" value="WH_DNA-bd_sf"/>
</dbReference>
<dbReference type="Gene3D" id="3.40.190.10">
    <property type="entry name" value="Periplasmic binding protein-like II"/>
    <property type="match status" value="2"/>
</dbReference>
<evidence type="ECO:0000256" key="3">
    <source>
        <dbReference type="ARBA" id="ARBA00023125"/>
    </source>
</evidence>
<dbReference type="PANTHER" id="PTHR30126">
    <property type="entry name" value="HTH-TYPE TRANSCRIPTIONAL REGULATOR"/>
    <property type="match status" value="1"/>
</dbReference>
<proteinExistence type="inferred from homology"/>
<dbReference type="Pfam" id="PF00126">
    <property type="entry name" value="HTH_1"/>
    <property type="match status" value="1"/>
</dbReference>
<evidence type="ECO:0000313" key="7">
    <source>
        <dbReference type="Proteomes" id="UP001052739"/>
    </source>
</evidence>
<evidence type="ECO:0000256" key="4">
    <source>
        <dbReference type="ARBA" id="ARBA00023163"/>
    </source>
</evidence>
<keyword evidence="2" id="KW-0805">Transcription regulation</keyword>
<dbReference type="InterPro" id="IPR000847">
    <property type="entry name" value="LysR_HTH_N"/>
</dbReference>
<dbReference type="PANTHER" id="PTHR30126:SF39">
    <property type="entry name" value="HTH-TYPE TRANSCRIPTIONAL REGULATOR CYSL"/>
    <property type="match status" value="1"/>
</dbReference>
<sequence length="305" mass="32489">MRISTRVPDLQALDLLLSVVELGSLGRAALAHGISQPSASSRIRYLERLVGAPVLRRSSLGSAPTAAGDMITVLARDVIEAAQRLDAGIARVRADRDGHLQVAASHTIMEYLFPKWLKELRAQSPQTAVTLAACNSSDVGAAVAAGRADLGFMESPSRPSDLDSTTVARDELLVVTAPEHPWARRTTITVEELAAETLLHREAGSGARIAFERALRKHLPDWQPDAWFELSSTAAIKSAAVSGLAPAVLSSLAVTQELRTRSLTTVTVSGLSIHRSLRAVWPVGQNLTGPARQLCAIALRAGLAR</sequence>
<keyword evidence="4" id="KW-0804">Transcription</keyword>
<keyword evidence="3" id="KW-0238">DNA-binding</keyword>
<name>A0ABQ3PQF5_9ACTN</name>
<dbReference type="Proteomes" id="UP001052739">
    <property type="component" value="Unassembled WGS sequence"/>
</dbReference>
<evidence type="ECO:0000256" key="2">
    <source>
        <dbReference type="ARBA" id="ARBA00023015"/>
    </source>
</evidence>
<protein>
    <submittedName>
        <fullName evidence="6">Transcriptional regulator</fullName>
    </submittedName>
</protein>
<gene>
    <name evidence="6" type="ORF">Shyd_86190</name>
</gene>
<dbReference type="SUPFAM" id="SSF53850">
    <property type="entry name" value="Periplasmic binding protein-like II"/>
    <property type="match status" value="1"/>
</dbReference>
<dbReference type="SUPFAM" id="SSF46785">
    <property type="entry name" value="Winged helix' DNA-binding domain"/>
    <property type="match status" value="1"/>
</dbReference>
<dbReference type="EMBL" id="BNDW01000117">
    <property type="protein sequence ID" value="GHI27248.1"/>
    <property type="molecule type" value="Genomic_DNA"/>
</dbReference>
<organism evidence="6 7">
    <name type="scientific">Streptomyces hydrogenans</name>
    <dbReference type="NCBI Taxonomy" id="1873719"/>
    <lineage>
        <taxon>Bacteria</taxon>
        <taxon>Bacillati</taxon>
        <taxon>Actinomycetota</taxon>
        <taxon>Actinomycetes</taxon>
        <taxon>Kitasatosporales</taxon>
        <taxon>Streptomycetaceae</taxon>
        <taxon>Streptomyces</taxon>
    </lineage>
</organism>
<dbReference type="InterPro" id="IPR005119">
    <property type="entry name" value="LysR_subst-bd"/>
</dbReference>
<feature type="domain" description="HTH lysR-type" evidence="5">
    <location>
        <begin position="8"/>
        <end position="65"/>
    </location>
</feature>
<dbReference type="RefSeq" id="WP_190226183.1">
    <property type="nucleotide sequence ID" value="NZ_BNBS01000162.1"/>
</dbReference>
<comment type="similarity">
    <text evidence="1">Belongs to the LysR transcriptional regulatory family.</text>
</comment>
<evidence type="ECO:0000256" key="1">
    <source>
        <dbReference type="ARBA" id="ARBA00009437"/>
    </source>
</evidence>
<evidence type="ECO:0000259" key="5">
    <source>
        <dbReference type="PROSITE" id="PS50931"/>
    </source>
</evidence>
<comment type="caution">
    <text evidence="6">The sequence shown here is derived from an EMBL/GenBank/DDBJ whole genome shotgun (WGS) entry which is preliminary data.</text>
</comment>
<dbReference type="PROSITE" id="PS50931">
    <property type="entry name" value="HTH_LYSR"/>
    <property type="match status" value="1"/>
</dbReference>
<dbReference type="Pfam" id="PF03466">
    <property type="entry name" value="LysR_substrate"/>
    <property type="match status" value="1"/>
</dbReference>
<dbReference type="Gene3D" id="1.10.10.10">
    <property type="entry name" value="Winged helix-like DNA-binding domain superfamily/Winged helix DNA-binding domain"/>
    <property type="match status" value="1"/>
</dbReference>
<evidence type="ECO:0000313" key="6">
    <source>
        <dbReference type="EMBL" id="GHI27248.1"/>
    </source>
</evidence>
<accession>A0ABQ3PQF5</accession>